<evidence type="ECO:0000256" key="2">
    <source>
        <dbReference type="RuleBase" id="RU003634"/>
    </source>
</evidence>
<dbReference type="EC" id="2.1.3.9" evidence="5"/>
<dbReference type="PANTHER" id="PTHR45753">
    <property type="entry name" value="ORNITHINE CARBAMOYLTRANSFERASE, MITOCHONDRIAL"/>
    <property type="match status" value="1"/>
</dbReference>
<name>A0AAP6JFV2_9GAMM</name>
<gene>
    <name evidence="5" type="ORF">VCB98_05940</name>
</gene>
<proteinExistence type="inferred from homology"/>
<dbReference type="Proteomes" id="UP001302316">
    <property type="component" value="Unassembled WGS sequence"/>
</dbReference>
<sequence length="340" mass="35987">MPHLTHLEDLGTAGVPRVIEQALAWKADGPGAHLRDVLLGMLFFNPSLRTRASFEAVMARGGGSALILEAGKGAWAMEHREGIAMDGDRPEHVREAAPVLSRYVDLLAVRAFAQLQDDQVDEGDALIRAFRAHATVPVISMESAREHLCQGLADVLTLRERYGSLKGLPVTLSWAPHIKPLPKAVPNSFLLTAAAAGCQVRIAHPPGFELPGPVMAQAEALAAESGGSVELGHDQAAALAGSRAVYAKAWGPVLPAAGDAAAMMQAHPDWQVGPAQMARAETDASLLHCLPVRRNVEVAATLLDSPASAVVDQAENRFHVQRVLLDMALGQSALTERSAA</sequence>
<dbReference type="NCBIfam" id="NF003384">
    <property type="entry name" value="PRK04523.1"/>
    <property type="match status" value="1"/>
</dbReference>
<evidence type="ECO:0000313" key="5">
    <source>
        <dbReference type="EMBL" id="MEA5445354.1"/>
    </source>
</evidence>
<organism evidence="5 6">
    <name type="scientific">Natronospira elongata</name>
    <dbReference type="NCBI Taxonomy" id="3110268"/>
    <lineage>
        <taxon>Bacteria</taxon>
        <taxon>Pseudomonadati</taxon>
        <taxon>Pseudomonadota</taxon>
        <taxon>Gammaproteobacteria</taxon>
        <taxon>Natronospirales</taxon>
        <taxon>Natronospiraceae</taxon>
        <taxon>Natronospira</taxon>
    </lineage>
</organism>
<dbReference type="Pfam" id="PF02729">
    <property type="entry name" value="OTCace_N"/>
    <property type="match status" value="1"/>
</dbReference>
<dbReference type="Pfam" id="PF00185">
    <property type="entry name" value="OTCace"/>
    <property type="match status" value="1"/>
</dbReference>
<dbReference type="AlphaFoldDB" id="A0AAP6JFV2"/>
<keyword evidence="1 2" id="KW-0808">Transferase</keyword>
<protein>
    <submittedName>
        <fullName evidence="5">N-acetylornithine carbamoyltransferase</fullName>
        <ecNumber evidence="5">2.1.3.9</ecNumber>
    </submittedName>
</protein>
<dbReference type="PRINTS" id="PR00101">
    <property type="entry name" value="ATCASE"/>
</dbReference>
<dbReference type="InterPro" id="IPR006132">
    <property type="entry name" value="Asp/Orn_carbamoyltranf_P-bd"/>
</dbReference>
<evidence type="ECO:0000259" key="3">
    <source>
        <dbReference type="Pfam" id="PF00185"/>
    </source>
</evidence>
<dbReference type="InterPro" id="IPR006130">
    <property type="entry name" value="Asp/Orn_carbamoylTrfase"/>
</dbReference>
<dbReference type="GO" id="GO:0016597">
    <property type="term" value="F:amino acid binding"/>
    <property type="evidence" value="ECO:0007669"/>
    <property type="project" value="InterPro"/>
</dbReference>
<feature type="domain" description="Aspartate/ornithine carbamoyltransferase carbamoyl-P binding" evidence="4">
    <location>
        <begin position="3"/>
        <end position="160"/>
    </location>
</feature>
<dbReference type="EMBL" id="JAYGII010000009">
    <property type="protein sequence ID" value="MEA5445354.1"/>
    <property type="molecule type" value="Genomic_DNA"/>
</dbReference>
<dbReference type="PRINTS" id="PR00100">
    <property type="entry name" value="AOTCASE"/>
</dbReference>
<dbReference type="Gene3D" id="3.40.50.1370">
    <property type="entry name" value="Aspartate/ornithine carbamoyltransferase"/>
    <property type="match status" value="2"/>
</dbReference>
<dbReference type="GO" id="GO:0004585">
    <property type="term" value="F:ornithine carbamoyltransferase activity"/>
    <property type="evidence" value="ECO:0007669"/>
    <property type="project" value="TreeGrafter"/>
</dbReference>
<dbReference type="RefSeq" id="WP_346050984.1">
    <property type="nucleotide sequence ID" value="NZ_JAYGII010000009.1"/>
</dbReference>
<reference evidence="5 6" key="1">
    <citation type="submission" date="2023-12" db="EMBL/GenBank/DDBJ databases">
        <title>Whole-genome sequencing of halo(alkali)philic microorganisms from hypersaline lakes.</title>
        <authorList>
            <person name="Sorokin D.Y."/>
            <person name="Merkel A.Y."/>
            <person name="Messina E."/>
            <person name="Yakimov M."/>
        </authorList>
    </citation>
    <scope>NUCLEOTIDE SEQUENCE [LARGE SCALE GENOMIC DNA]</scope>
    <source>
        <strain evidence="5 6">AB-CW1</strain>
    </source>
</reference>
<dbReference type="SUPFAM" id="SSF53671">
    <property type="entry name" value="Aspartate/ornithine carbamoyltransferase"/>
    <property type="match status" value="1"/>
</dbReference>
<accession>A0AAP6JFV2</accession>
<evidence type="ECO:0000259" key="4">
    <source>
        <dbReference type="Pfam" id="PF02729"/>
    </source>
</evidence>
<feature type="domain" description="Aspartate/ornithine carbamoyltransferase Asp/Orn-binding" evidence="3">
    <location>
        <begin position="185"/>
        <end position="326"/>
    </location>
</feature>
<comment type="similarity">
    <text evidence="2">Belongs to the aspartate/ornithine carbamoyltransferase superfamily.</text>
</comment>
<dbReference type="GO" id="GO:0042450">
    <property type="term" value="P:L-arginine biosynthetic process via ornithine"/>
    <property type="evidence" value="ECO:0007669"/>
    <property type="project" value="TreeGrafter"/>
</dbReference>
<dbReference type="GO" id="GO:0043857">
    <property type="term" value="F:N-acetylornithine carbamoyltransferase activity"/>
    <property type="evidence" value="ECO:0007669"/>
    <property type="project" value="UniProtKB-EC"/>
</dbReference>
<keyword evidence="6" id="KW-1185">Reference proteome</keyword>
<dbReference type="GO" id="GO:0019240">
    <property type="term" value="P:citrulline biosynthetic process"/>
    <property type="evidence" value="ECO:0007669"/>
    <property type="project" value="TreeGrafter"/>
</dbReference>
<dbReference type="PANTHER" id="PTHR45753:SF3">
    <property type="entry name" value="ORNITHINE TRANSCARBAMYLASE, MITOCHONDRIAL"/>
    <property type="match status" value="1"/>
</dbReference>
<comment type="caution">
    <text evidence="5">The sequence shown here is derived from an EMBL/GenBank/DDBJ whole genome shotgun (WGS) entry which is preliminary data.</text>
</comment>
<evidence type="ECO:0000256" key="1">
    <source>
        <dbReference type="ARBA" id="ARBA00022679"/>
    </source>
</evidence>
<dbReference type="InterPro" id="IPR006131">
    <property type="entry name" value="Asp_carbamoyltransf_Asp/Orn-bd"/>
</dbReference>
<evidence type="ECO:0000313" key="6">
    <source>
        <dbReference type="Proteomes" id="UP001302316"/>
    </source>
</evidence>
<dbReference type="InterPro" id="IPR036901">
    <property type="entry name" value="Asp/Orn_carbamoylTrfase_sf"/>
</dbReference>